<dbReference type="PROSITE" id="PS51257">
    <property type="entry name" value="PROKAR_LIPOPROTEIN"/>
    <property type="match status" value="1"/>
</dbReference>
<proteinExistence type="predicted"/>
<evidence type="ECO:0000313" key="1">
    <source>
        <dbReference type="EMBL" id="CAB4547284.1"/>
    </source>
</evidence>
<organism evidence="1">
    <name type="scientific">freshwater metagenome</name>
    <dbReference type="NCBI Taxonomy" id="449393"/>
    <lineage>
        <taxon>unclassified sequences</taxon>
        <taxon>metagenomes</taxon>
        <taxon>ecological metagenomes</taxon>
    </lineage>
</organism>
<dbReference type="EMBL" id="CAEZSN010000101">
    <property type="protein sequence ID" value="CAB4547284.1"/>
    <property type="molecule type" value="Genomic_DNA"/>
</dbReference>
<name>A0A6J6C827_9ZZZZ</name>
<accession>A0A6J6C827</accession>
<reference evidence="1" key="1">
    <citation type="submission" date="2020-05" db="EMBL/GenBank/DDBJ databases">
        <authorList>
            <person name="Chiriac C."/>
            <person name="Salcher M."/>
            <person name="Ghai R."/>
            <person name="Kavagutti S V."/>
        </authorList>
    </citation>
    <scope>NUCLEOTIDE SEQUENCE</scope>
</reference>
<protein>
    <submittedName>
        <fullName evidence="1">Unannotated protein</fullName>
    </submittedName>
</protein>
<evidence type="ECO:0000313" key="2">
    <source>
        <dbReference type="EMBL" id="CAB4601083.1"/>
    </source>
</evidence>
<gene>
    <name evidence="1" type="ORF">UFOPK1433_00881</name>
    <name evidence="2" type="ORF">UFOPK1843_00144</name>
</gene>
<sequence length="100" mass="10540">MFRKVAGLALIITLAASTAGCAKLLENLGGGVNMDPNIIEQNIIDTYAKSSVNVSVECPDPFVAKVGESRNCLVTDEYGTTAMAKVTVENADGVFTWVAE</sequence>
<dbReference type="AlphaFoldDB" id="A0A6J6C827"/>
<dbReference type="EMBL" id="CAEZUR010000007">
    <property type="protein sequence ID" value="CAB4601083.1"/>
    <property type="molecule type" value="Genomic_DNA"/>
</dbReference>